<proteinExistence type="predicted"/>
<evidence type="ECO:0000313" key="2">
    <source>
        <dbReference type="EMBL" id="SMC52403.1"/>
    </source>
</evidence>
<dbReference type="SUPFAM" id="SSF52266">
    <property type="entry name" value="SGNH hydrolase"/>
    <property type="match status" value="1"/>
</dbReference>
<dbReference type="STRING" id="151894.SAMN04488524_1010"/>
<dbReference type="AlphaFoldDB" id="A0A1W1ZVK3"/>
<dbReference type="InterPro" id="IPR013830">
    <property type="entry name" value="SGNH_hydro"/>
</dbReference>
<dbReference type="Gene3D" id="3.40.50.1110">
    <property type="entry name" value="SGNH hydrolase"/>
    <property type="match status" value="1"/>
</dbReference>
<feature type="domain" description="SGNH hydrolase-type esterase" evidence="1">
    <location>
        <begin position="191"/>
        <end position="364"/>
    </location>
</feature>
<accession>A0A1W1ZVK3</accession>
<evidence type="ECO:0000259" key="1">
    <source>
        <dbReference type="Pfam" id="PF13472"/>
    </source>
</evidence>
<name>A0A1W1ZVK3_9SPHI</name>
<dbReference type="InterPro" id="IPR051532">
    <property type="entry name" value="Ester_Hydrolysis_Enzymes"/>
</dbReference>
<dbReference type="EMBL" id="FWXT01000001">
    <property type="protein sequence ID" value="SMC52403.1"/>
    <property type="molecule type" value="Genomic_DNA"/>
</dbReference>
<dbReference type="PANTHER" id="PTHR30383">
    <property type="entry name" value="THIOESTERASE 1/PROTEASE 1/LYSOPHOSPHOLIPASE L1"/>
    <property type="match status" value="1"/>
</dbReference>
<evidence type="ECO:0000313" key="3">
    <source>
        <dbReference type="Proteomes" id="UP000192756"/>
    </source>
</evidence>
<keyword evidence="3" id="KW-1185">Reference proteome</keyword>
<sequence>MDKPLFFKIINVLFFATLGISTTYGQAIEARWKDHISLKSYLNPFWKTDTITDEIVQIIKDGDIASGPLLFKARKILSVRSADLSKTFLEDKDWIYENGRIKLTNHSNIPFIRQEDLVFKILKKDWSMEGKRKGEFVLFNEGTYFRSMQISITYLPDRSKKWLGPIPEFSGQSLKYTLQKLNNKEDLKIVFYGNSIETGANSSGFQNQSPFMPSWPELIIYNLRETYAGKIGYSNQSVGGKLAGWGLENVATAVLPENPDLVIIGFGMNDGTFGVQPKVYRAQVSGIMKAVLAENPKAEFILISPMLANPYATQSKIQSLYKAELQKLTRKGVVLADLTGTHQELLKHKTYQDMTGNNVNHPNDYLSRWYAQIISEILKM</sequence>
<gene>
    <name evidence="2" type="ORF">SAMN04488524_1010</name>
</gene>
<dbReference type="Proteomes" id="UP000192756">
    <property type="component" value="Unassembled WGS sequence"/>
</dbReference>
<organism evidence="2 3">
    <name type="scientific">Pedobacter africanus</name>
    <dbReference type="NCBI Taxonomy" id="151894"/>
    <lineage>
        <taxon>Bacteria</taxon>
        <taxon>Pseudomonadati</taxon>
        <taxon>Bacteroidota</taxon>
        <taxon>Sphingobacteriia</taxon>
        <taxon>Sphingobacteriales</taxon>
        <taxon>Sphingobacteriaceae</taxon>
        <taxon>Pedobacter</taxon>
    </lineage>
</organism>
<dbReference type="GO" id="GO:0016788">
    <property type="term" value="F:hydrolase activity, acting on ester bonds"/>
    <property type="evidence" value="ECO:0007669"/>
    <property type="project" value="UniProtKB-ARBA"/>
</dbReference>
<dbReference type="OrthoDB" id="9794725at2"/>
<dbReference type="RefSeq" id="WP_084237290.1">
    <property type="nucleotide sequence ID" value="NZ_FWXT01000001.1"/>
</dbReference>
<dbReference type="CDD" id="cd00229">
    <property type="entry name" value="SGNH_hydrolase"/>
    <property type="match status" value="1"/>
</dbReference>
<dbReference type="InterPro" id="IPR036514">
    <property type="entry name" value="SGNH_hydro_sf"/>
</dbReference>
<protein>
    <submittedName>
        <fullName evidence="2">Lysophospholipase L1</fullName>
    </submittedName>
</protein>
<reference evidence="3" key="1">
    <citation type="submission" date="2017-04" db="EMBL/GenBank/DDBJ databases">
        <authorList>
            <person name="Varghese N."/>
            <person name="Submissions S."/>
        </authorList>
    </citation>
    <scope>NUCLEOTIDE SEQUENCE [LARGE SCALE GENOMIC DNA]</scope>
    <source>
        <strain evidence="3">DSM 12126</strain>
    </source>
</reference>
<dbReference type="Pfam" id="PF13472">
    <property type="entry name" value="Lipase_GDSL_2"/>
    <property type="match status" value="1"/>
</dbReference>